<dbReference type="EMBL" id="AVOT02002246">
    <property type="protein sequence ID" value="MBW0469668.1"/>
    <property type="molecule type" value="Genomic_DNA"/>
</dbReference>
<comment type="caution">
    <text evidence="1">The sequence shown here is derived from an EMBL/GenBank/DDBJ whole genome shotgun (WGS) entry which is preliminary data.</text>
</comment>
<evidence type="ECO:0000313" key="2">
    <source>
        <dbReference type="Proteomes" id="UP000765509"/>
    </source>
</evidence>
<keyword evidence="2" id="KW-1185">Reference proteome</keyword>
<organism evidence="1 2">
    <name type="scientific">Austropuccinia psidii MF-1</name>
    <dbReference type="NCBI Taxonomy" id="1389203"/>
    <lineage>
        <taxon>Eukaryota</taxon>
        <taxon>Fungi</taxon>
        <taxon>Dikarya</taxon>
        <taxon>Basidiomycota</taxon>
        <taxon>Pucciniomycotina</taxon>
        <taxon>Pucciniomycetes</taxon>
        <taxon>Pucciniales</taxon>
        <taxon>Sphaerophragmiaceae</taxon>
        <taxon>Austropuccinia</taxon>
    </lineage>
</organism>
<accession>A0A9Q3BR02</accession>
<reference evidence="1" key="1">
    <citation type="submission" date="2021-03" db="EMBL/GenBank/DDBJ databases">
        <title>Draft genome sequence of rust myrtle Austropuccinia psidii MF-1, a brazilian biotype.</title>
        <authorList>
            <person name="Quecine M.C."/>
            <person name="Pachon D.M.R."/>
            <person name="Bonatelli M.L."/>
            <person name="Correr F.H."/>
            <person name="Franceschini L.M."/>
            <person name="Leite T.F."/>
            <person name="Margarido G.R.A."/>
            <person name="Almeida C.A."/>
            <person name="Ferrarezi J.A."/>
            <person name="Labate C.A."/>
        </authorList>
    </citation>
    <scope>NUCLEOTIDE SEQUENCE</scope>
    <source>
        <strain evidence="1">MF-1</strain>
    </source>
</reference>
<sequence length="95" mass="11014">MVSKIVLKTSREYRRPEILIFKFHKCGSTSPLAKNCTNNTKINEVQLVEEVQCAEEKEESDHNFAISEYTSAEDYPIEKITAFFEVTKVHTQFPQ</sequence>
<protein>
    <submittedName>
        <fullName evidence="1">Uncharacterized protein</fullName>
    </submittedName>
</protein>
<dbReference type="Proteomes" id="UP000765509">
    <property type="component" value="Unassembled WGS sequence"/>
</dbReference>
<gene>
    <name evidence="1" type="ORF">O181_009383</name>
</gene>
<dbReference type="AlphaFoldDB" id="A0A9Q3BR02"/>
<name>A0A9Q3BR02_9BASI</name>
<evidence type="ECO:0000313" key="1">
    <source>
        <dbReference type="EMBL" id="MBW0469668.1"/>
    </source>
</evidence>
<proteinExistence type="predicted"/>